<dbReference type="EMBL" id="GFPF01009053">
    <property type="protein sequence ID" value="MAA20199.1"/>
    <property type="molecule type" value="Transcribed_RNA"/>
</dbReference>
<keyword evidence="1" id="KW-0472">Membrane</keyword>
<protein>
    <submittedName>
        <fullName evidence="2">Uncharacterized protein</fullName>
    </submittedName>
</protein>
<keyword evidence="1" id="KW-1133">Transmembrane helix</keyword>
<evidence type="ECO:0000313" key="2">
    <source>
        <dbReference type="EMBL" id="MAA20199.1"/>
    </source>
</evidence>
<name>A0A224YWV5_9ACAR</name>
<reference evidence="2" key="1">
    <citation type="journal article" date="2017" name="Parasit. Vectors">
        <title>Sialotranscriptomics of Rhipicephalus zambeziensis reveals intricate expression profiles of secretory proteins and suggests tight temporal transcriptional regulation during blood-feeding.</title>
        <authorList>
            <person name="de Castro M.H."/>
            <person name="de Klerk D."/>
            <person name="Pienaar R."/>
            <person name="Rees D.J.G."/>
            <person name="Mans B.J."/>
        </authorList>
    </citation>
    <scope>NUCLEOTIDE SEQUENCE</scope>
    <source>
        <tissue evidence="2">Salivary glands</tissue>
    </source>
</reference>
<sequence>MLTLHYDLIVVLSCQKIHICVNAHSVSVVLLQLVCKLQSMFITKKKTHSFHKFTYVIGNLAEQLLFVPFSVQCISNLWLIFSLYAFSRMTYNRVYFLKNKNICTTLGNNVPLHMGSAHFNVAGDSGQPQTNFM</sequence>
<dbReference type="AlphaFoldDB" id="A0A224YWV5"/>
<evidence type="ECO:0000256" key="1">
    <source>
        <dbReference type="SAM" id="Phobius"/>
    </source>
</evidence>
<organism evidence="2">
    <name type="scientific">Rhipicephalus zambeziensis</name>
    <dbReference type="NCBI Taxonomy" id="60191"/>
    <lineage>
        <taxon>Eukaryota</taxon>
        <taxon>Metazoa</taxon>
        <taxon>Ecdysozoa</taxon>
        <taxon>Arthropoda</taxon>
        <taxon>Chelicerata</taxon>
        <taxon>Arachnida</taxon>
        <taxon>Acari</taxon>
        <taxon>Parasitiformes</taxon>
        <taxon>Ixodida</taxon>
        <taxon>Ixodoidea</taxon>
        <taxon>Ixodidae</taxon>
        <taxon>Rhipicephalinae</taxon>
        <taxon>Rhipicephalus</taxon>
        <taxon>Rhipicephalus</taxon>
    </lineage>
</organism>
<proteinExistence type="predicted"/>
<accession>A0A224YWV5</accession>
<keyword evidence="1" id="KW-0812">Transmembrane</keyword>
<feature type="transmembrane region" description="Helical" evidence="1">
    <location>
        <begin position="65"/>
        <end position="86"/>
    </location>
</feature>